<keyword evidence="2" id="KW-0378">Hydrolase</keyword>
<dbReference type="GO" id="GO:0004519">
    <property type="term" value="F:endonuclease activity"/>
    <property type="evidence" value="ECO:0007669"/>
    <property type="project" value="UniProtKB-KW"/>
</dbReference>
<dbReference type="EMBL" id="NKQK01000010">
    <property type="protein sequence ID" value="PSS19299.1"/>
    <property type="molecule type" value="Genomic_DNA"/>
</dbReference>
<dbReference type="InterPro" id="IPR036691">
    <property type="entry name" value="Endo/exonu/phosph_ase_sf"/>
</dbReference>
<dbReference type="STRING" id="1590841.A0A2R6R229"/>
<accession>A0A2R6R229</accession>
<keyword evidence="2" id="KW-0255">Endonuclease</keyword>
<proteinExistence type="predicted"/>
<evidence type="ECO:0000259" key="1">
    <source>
        <dbReference type="Pfam" id="PF03372"/>
    </source>
</evidence>
<sequence length="165" mass="19636">MIVSCWNIRGFNKHLKQDGVLSHIRKNKVDIMGILETKLNHQSNRDMVKHKFRNWGIWDNFHQHPNGRIMIIWKADKVDLQMLNCSEQVIHCLATCKVTNTRFCISFVYAFNTIMGRRPLWANLDKFNETLRDLWLILGDFNNVLKMDEKSNDQLVTPYEIRDFQ</sequence>
<dbReference type="Proteomes" id="UP000241394">
    <property type="component" value="Chromosome LG10"/>
</dbReference>
<dbReference type="Gene3D" id="3.60.10.10">
    <property type="entry name" value="Endonuclease/exonuclease/phosphatase"/>
    <property type="match status" value="1"/>
</dbReference>
<dbReference type="OMA" id="TINGPWI"/>
<dbReference type="OrthoDB" id="1932741at2759"/>
<gene>
    <name evidence="2" type="ORF">CEY00_Acc11349</name>
</gene>
<protein>
    <submittedName>
        <fullName evidence="2">Endonuclease</fullName>
    </submittedName>
</protein>
<reference evidence="3" key="2">
    <citation type="journal article" date="2018" name="BMC Genomics">
        <title>A manually annotated Actinidia chinensis var. chinensis (kiwifruit) genome highlights the challenges associated with draft genomes and gene prediction in plants.</title>
        <authorList>
            <person name="Pilkington S.M."/>
            <person name="Crowhurst R."/>
            <person name="Hilario E."/>
            <person name="Nardozza S."/>
            <person name="Fraser L."/>
            <person name="Peng Y."/>
            <person name="Gunaseelan K."/>
            <person name="Simpson R."/>
            <person name="Tahir J."/>
            <person name="Deroles S.C."/>
            <person name="Templeton K."/>
            <person name="Luo Z."/>
            <person name="Davy M."/>
            <person name="Cheng C."/>
            <person name="McNeilage M."/>
            <person name="Scaglione D."/>
            <person name="Liu Y."/>
            <person name="Zhang Q."/>
            <person name="Datson P."/>
            <person name="De Silva N."/>
            <person name="Gardiner S.E."/>
            <person name="Bassett H."/>
            <person name="Chagne D."/>
            <person name="McCallum J."/>
            <person name="Dzierzon H."/>
            <person name="Deng C."/>
            <person name="Wang Y.Y."/>
            <person name="Barron L."/>
            <person name="Manako K."/>
            <person name="Bowen J."/>
            <person name="Foster T.M."/>
            <person name="Erridge Z.A."/>
            <person name="Tiffin H."/>
            <person name="Waite C.N."/>
            <person name="Davies K.M."/>
            <person name="Grierson E.P."/>
            <person name="Laing W.A."/>
            <person name="Kirk R."/>
            <person name="Chen X."/>
            <person name="Wood M."/>
            <person name="Montefiori M."/>
            <person name="Brummell D.A."/>
            <person name="Schwinn K.E."/>
            <person name="Catanach A."/>
            <person name="Fullerton C."/>
            <person name="Li D."/>
            <person name="Meiyalaghan S."/>
            <person name="Nieuwenhuizen N."/>
            <person name="Read N."/>
            <person name="Prakash R."/>
            <person name="Hunter D."/>
            <person name="Zhang H."/>
            <person name="McKenzie M."/>
            <person name="Knabel M."/>
            <person name="Harris A."/>
            <person name="Allan A.C."/>
            <person name="Gleave A."/>
            <person name="Chen A."/>
            <person name="Janssen B.J."/>
            <person name="Plunkett B."/>
            <person name="Ampomah-Dwamena C."/>
            <person name="Voogd C."/>
            <person name="Leif D."/>
            <person name="Lafferty D."/>
            <person name="Souleyre E.J.F."/>
            <person name="Varkonyi-Gasic E."/>
            <person name="Gambi F."/>
            <person name="Hanley J."/>
            <person name="Yao J.L."/>
            <person name="Cheung J."/>
            <person name="David K.M."/>
            <person name="Warren B."/>
            <person name="Marsh K."/>
            <person name="Snowden K.C."/>
            <person name="Lin-Wang K."/>
            <person name="Brian L."/>
            <person name="Martinez-Sanchez M."/>
            <person name="Wang M."/>
            <person name="Ileperuma N."/>
            <person name="Macnee N."/>
            <person name="Campin R."/>
            <person name="McAtee P."/>
            <person name="Drummond R.S.M."/>
            <person name="Espley R.V."/>
            <person name="Ireland H.S."/>
            <person name="Wu R."/>
            <person name="Atkinson R.G."/>
            <person name="Karunairetnam S."/>
            <person name="Bulley S."/>
            <person name="Chunkath S."/>
            <person name="Hanley Z."/>
            <person name="Storey R."/>
            <person name="Thrimawithana A.H."/>
            <person name="Thomson S."/>
            <person name="David C."/>
            <person name="Testolin R."/>
            <person name="Huang H."/>
            <person name="Hellens R.P."/>
            <person name="Schaffer R.J."/>
        </authorList>
    </citation>
    <scope>NUCLEOTIDE SEQUENCE [LARGE SCALE GENOMIC DNA]</scope>
    <source>
        <strain evidence="3">cv. Red5</strain>
    </source>
</reference>
<evidence type="ECO:0000313" key="2">
    <source>
        <dbReference type="EMBL" id="PSS19299.1"/>
    </source>
</evidence>
<dbReference type="AlphaFoldDB" id="A0A2R6R229"/>
<comment type="caution">
    <text evidence="2">The sequence shown here is derived from an EMBL/GenBank/DDBJ whole genome shotgun (WGS) entry which is preliminary data.</text>
</comment>
<reference evidence="2 3" key="1">
    <citation type="submission" date="2017-07" db="EMBL/GenBank/DDBJ databases">
        <title>An improved, manually edited Actinidia chinensis var. chinensis (kiwifruit) genome highlights the challenges associated with draft genomes and gene prediction in plants.</title>
        <authorList>
            <person name="Pilkington S."/>
            <person name="Crowhurst R."/>
            <person name="Hilario E."/>
            <person name="Nardozza S."/>
            <person name="Fraser L."/>
            <person name="Peng Y."/>
            <person name="Gunaseelan K."/>
            <person name="Simpson R."/>
            <person name="Tahir J."/>
            <person name="Deroles S."/>
            <person name="Templeton K."/>
            <person name="Luo Z."/>
            <person name="Davy M."/>
            <person name="Cheng C."/>
            <person name="Mcneilage M."/>
            <person name="Scaglione D."/>
            <person name="Liu Y."/>
            <person name="Zhang Q."/>
            <person name="Datson P."/>
            <person name="De Silva N."/>
            <person name="Gardiner S."/>
            <person name="Bassett H."/>
            <person name="Chagne D."/>
            <person name="Mccallum J."/>
            <person name="Dzierzon H."/>
            <person name="Deng C."/>
            <person name="Wang Y.-Y."/>
            <person name="Barron N."/>
            <person name="Manako K."/>
            <person name="Bowen J."/>
            <person name="Foster T."/>
            <person name="Erridge Z."/>
            <person name="Tiffin H."/>
            <person name="Waite C."/>
            <person name="Davies K."/>
            <person name="Grierson E."/>
            <person name="Laing W."/>
            <person name="Kirk R."/>
            <person name="Chen X."/>
            <person name="Wood M."/>
            <person name="Montefiori M."/>
            <person name="Brummell D."/>
            <person name="Schwinn K."/>
            <person name="Catanach A."/>
            <person name="Fullerton C."/>
            <person name="Li D."/>
            <person name="Meiyalaghan S."/>
            <person name="Nieuwenhuizen N."/>
            <person name="Read N."/>
            <person name="Prakash R."/>
            <person name="Hunter D."/>
            <person name="Zhang H."/>
            <person name="Mckenzie M."/>
            <person name="Knabel M."/>
            <person name="Harris A."/>
            <person name="Allan A."/>
            <person name="Chen A."/>
            <person name="Janssen B."/>
            <person name="Plunkett B."/>
            <person name="Dwamena C."/>
            <person name="Voogd C."/>
            <person name="Leif D."/>
            <person name="Lafferty D."/>
            <person name="Souleyre E."/>
            <person name="Varkonyi-Gasic E."/>
            <person name="Gambi F."/>
            <person name="Hanley J."/>
            <person name="Yao J.-L."/>
            <person name="Cheung J."/>
            <person name="David K."/>
            <person name="Warren B."/>
            <person name="Marsh K."/>
            <person name="Snowden K."/>
            <person name="Lin-Wang K."/>
            <person name="Brian L."/>
            <person name="Martinez-Sanchez M."/>
            <person name="Wang M."/>
            <person name="Ileperuma N."/>
            <person name="Macnee N."/>
            <person name="Campin R."/>
            <person name="Mcatee P."/>
            <person name="Drummond R."/>
            <person name="Espley R."/>
            <person name="Ireland H."/>
            <person name="Wu R."/>
            <person name="Atkinson R."/>
            <person name="Karunairetnam S."/>
            <person name="Bulley S."/>
            <person name="Chunkath S."/>
            <person name="Hanley Z."/>
            <person name="Storey R."/>
            <person name="Thrimawithana A."/>
            <person name="Thomson S."/>
            <person name="David C."/>
            <person name="Testolin R."/>
        </authorList>
    </citation>
    <scope>NUCLEOTIDE SEQUENCE [LARGE SCALE GENOMIC DNA]</scope>
    <source>
        <strain evidence="3">cv. Red5</strain>
        <tissue evidence="2">Young leaf</tissue>
    </source>
</reference>
<dbReference type="Pfam" id="PF03372">
    <property type="entry name" value="Exo_endo_phos"/>
    <property type="match status" value="1"/>
</dbReference>
<organism evidence="2 3">
    <name type="scientific">Actinidia chinensis var. chinensis</name>
    <name type="common">Chinese soft-hair kiwi</name>
    <dbReference type="NCBI Taxonomy" id="1590841"/>
    <lineage>
        <taxon>Eukaryota</taxon>
        <taxon>Viridiplantae</taxon>
        <taxon>Streptophyta</taxon>
        <taxon>Embryophyta</taxon>
        <taxon>Tracheophyta</taxon>
        <taxon>Spermatophyta</taxon>
        <taxon>Magnoliopsida</taxon>
        <taxon>eudicotyledons</taxon>
        <taxon>Gunneridae</taxon>
        <taxon>Pentapetalae</taxon>
        <taxon>asterids</taxon>
        <taxon>Ericales</taxon>
        <taxon>Actinidiaceae</taxon>
        <taxon>Actinidia</taxon>
    </lineage>
</organism>
<dbReference type="SUPFAM" id="SSF56219">
    <property type="entry name" value="DNase I-like"/>
    <property type="match status" value="1"/>
</dbReference>
<feature type="domain" description="Endonuclease/exonuclease/phosphatase" evidence="1">
    <location>
        <begin position="6"/>
        <end position="144"/>
    </location>
</feature>
<dbReference type="PANTHER" id="PTHR35218">
    <property type="entry name" value="RNASE H DOMAIN-CONTAINING PROTEIN"/>
    <property type="match status" value="1"/>
</dbReference>
<name>A0A2R6R229_ACTCC</name>
<dbReference type="InParanoid" id="A0A2R6R229"/>
<keyword evidence="2" id="KW-0540">Nuclease</keyword>
<dbReference type="InterPro" id="IPR005135">
    <property type="entry name" value="Endo/exonuclease/phosphatase"/>
</dbReference>
<dbReference type="Gramene" id="PSS19299">
    <property type="protein sequence ID" value="PSS19299"/>
    <property type="gene ID" value="CEY00_Acc11349"/>
</dbReference>
<keyword evidence="3" id="KW-1185">Reference proteome</keyword>
<dbReference type="PANTHER" id="PTHR35218:SF9">
    <property type="entry name" value="ENDONUCLEASE_EXONUCLEASE_PHOSPHATASE DOMAIN-CONTAINING PROTEIN"/>
    <property type="match status" value="1"/>
</dbReference>
<evidence type="ECO:0000313" key="3">
    <source>
        <dbReference type="Proteomes" id="UP000241394"/>
    </source>
</evidence>